<feature type="signal peptide" evidence="6">
    <location>
        <begin position="1"/>
        <end position="17"/>
    </location>
</feature>
<keyword evidence="4" id="KW-0472">Membrane</keyword>
<feature type="chain" id="PRO_5045389845" evidence="6">
    <location>
        <begin position="18"/>
        <end position="534"/>
    </location>
</feature>
<dbReference type="PROSITE" id="PS51257">
    <property type="entry name" value="PROKAR_LIPOPROTEIN"/>
    <property type="match status" value="1"/>
</dbReference>
<name>A0ABM6WDQ9_9BACT</name>
<dbReference type="Gene3D" id="1.25.40.390">
    <property type="match status" value="1"/>
</dbReference>
<evidence type="ECO:0000256" key="5">
    <source>
        <dbReference type="ARBA" id="ARBA00023237"/>
    </source>
</evidence>
<keyword evidence="9" id="KW-1185">Reference proteome</keyword>
<dbReference type="InterPro" id="IPR012944">
    <property type="entry name" value="SusD_RagB_dom"/>
</dbReference>
<keyword evidence="3 6" id="KW-0732">Signal</keyword>
<dbReference type="Pfam" id="PF07980">
    <property type="entry name" value="SusD_RagB"/>
    <property type="match status" value="1"/>
</dbReference>
<evidence type="ECO:0000256" key="3">
    <source>
        <dbReference type="ARBA" id="ARBA00022729"/>
    </source>
</evidence>
<protein>
    <submittedName>
        <fullName evidence="8">RagB/SusD family nutrient uptake outer membrane protein</fullName>
    </submittedName>
</protein>
<evidence type="ECO:0000259" key="7">
    <source>
        <dbReference type="Pfam" id="PF07980"/>
    </source>
</evidence>
<evidence type="ECO:0000256" key="2">
    <source>
        <dbReference type="ARBA" id="ARBA00006275"/>
    </source>
</evidence>
<dbReference type="RefSeq" id="WP_119078324.1">
    <property type="nucleotide sequence ID" value="NZ_CP029600.1"/>
</dbReference>
<dbReference type="InterPro" id="IPR011990">
    <property type="entry name" value="TPR-like_helical_dom_sf"/>
</dbReference>
<feature type="domain" description="RagB/SusD" evidence="7">
    <location>
        <begin position="260"/>
        <end position="534"/>
    </location>
</feature>
<evidence type="ECO:0000256" key="1">
    <source>
        <dbReference type="ARBA" id="ARBA00004442"/>
    </source>
</evidence>
<reference evidence="8 9" key="1">
    <citation type="submission" date="2018-05" db="EMBL/GenBank/DDBJ databases">
        <title>Chitinophaga sp. nov., isolated from rhizosphere soil of Alhagi.</title>
        <authorList>
            <person name="Liu Y."/>
        </authorList>
    </citation>
    <scope>NUCLEOTIDE SEQUENCE [LARGE SCALE GENOMIC DNA]</scope>
    <source>
        <strain evidence="8 9">T22</strain>
    </source>
</reference>
<sequence length="534" mass="61880">MKKLVYASLICATTVLAGCEKFLDKTDPTATRFSEFFNTEEDLRRVVYSSMLDVFSGPGLTAKLPYMEDGKTDNAYSRSEGHHHQLIANGNFNSNTTAFLYYYELHMKHLGRLNVFIANADIPYVEDEAVRAKYKGVLEGIRCWHYFWLVSRWGSVPYYLEPADITSATQTPKSQEEILADLFPMAENVANSLSPDEYTSDAYMFNRYSLKSIIMRYYLYFGRYEDAARLAKEIMDSQKYSLHPVYADLFSYKADKTNREFIFTMDMASHGNSATNSFQHLAPQYRTGNGQSFVVPLKSLIDTYWTLQGDPIDQSPQHTKEEYELDPKLNRDPRLAASIYMPGDMFATEPIEIYDPNNPMYFERPRASRSGYWFRKFVDPADAFRSGGNMHFPYLRYAEVLLTYAEAKIMQNQVDALAKQCINDVRRRAGLDMTQADVTLPKYAGYTQQQWIDLIRNERRIELAGEGRRYDDIIRWRIAEQVLNEPALGHTRMMNGEKVTLKIEDRAFRSNNYLWPFHENSLKVEPGLKQNEGY</sequence>
<dbReference type="EMBL" id="CP029600">
    <property type="protein sequence ID" value="AWO02119.1"/>
    <property type="molecule type" value="Genomic_DNA"/>
</dbReference>
<evidence type="ECO:0000313" key="8">
    <source>
        <dbReference type="EMBL" id="AWO02119.1"/>
    </source>
</evidence>
<dbReference type="Proteomes" id="UP000246099">
    <property type="component" value="Chromosome"/>
</dbReference>
<evidence type="ECO:0000256" key="4">
    <source>
        <dbReference type="ARBA" id="ARBA00023136"/>
    </source>
</evidence>
<keyword evidence="5" id="KW-0998">Cell outer membrane</keyword>
<accession>A0ABM6WDQ9</accession>
<proteinExistence type="inferred from homology"/>
<gene>
    <name evidence="8" type="ORF">DLD77_10645</name>
</gene>
<comment type="similarity">
    <text evidence="2">Belongs to the SusD family.</text>
</comment>
<organism evidence="8 9">
    <name type="scientific">Chitinophaga alhagiae</name>
    <dbReference type="NCBI Taxonomy" id="2203219"/>
    <lineage>
        <taxon>Bacteria</taxon>
        <taxon>Pseudomonadati</taxon>
        <taxon>Bacteroidota</taxon>
        <taxon>Chitinophagia</taxon>
        <taxon>Chitinophagales</taxon>
        <taxon>Chitinophagaceae</taxon>
        <taxon>Chitinophaga</taxon>
    </lineage>
</organism>
<comment type="subcellular location">
    <subcellularLocation>
        <location evidence="1">Cell outer membrane</location>
    </subcellularLocation>
</comment>
<evidence type="ECO:0000256" key="6">
    <source>
        <dbReference type="SAM" id="SignalP"/>
    </source>
</evidence>
<evidence type="ECO:0000313" key="9">
    <source>
        <dbReference type="Proteomes" id="UP000246099"/>
    </source>
</evidence>
<dbReference type="SUPFAM" id="SSF48452">
    <property type="entry name" value="TPR-like"/>
    <property type="match status" value="1"/>
</dbReference>